<feature type="compositionally biased region" description="Low complexity" evidence="6">
    <location>
        <begin position="80"/>
        <end position="91"/>
    </location>
</feature>
<keyword evidence="3" id="KW-0547">Nucleotide-binding</keyword>
<dbReference type="AlphaFoldDB" id="A0A292PLR5"/>
<comment type="similarity">
    <text evidence="1 5">Belongs to the tRNA nucleotidyltransferase/poly(A) polymerase family.</text>
</comment>
<dbReference type="FunFam" id="3.30.460.10:FF:000019">
    <property type="entry name" value="tRNA nucleotidyltransferase cca2"/>
    <property type="match status" value="1"/>
</dbReference>
<keyword evidence="10" id="KW-1185">Reference proteome</keyword>
<dbReference type="GO" id="GO:0003723">
    <property type="term" value="F:RNA binding"/>
    <property type="evidence" value="ECO:0007669"/>
    <property type="project" value="UniProtKB-KW"/>
</dbReference>
<evidence type="ECO:0000259" key="7">
    <source>
        <dbReference type="Pfam" id="PF01743"/>
    </source>
</evidence>
<dbReference type="GO" id="GO:0001680">
    <property type="term" value="P:tRNA 3'-terminal CCA addition"/>
    <property type="evidence" value="ECO:0007669"/>
    <property type="project" value="TreeGrafter"/>
</dbReference>
<keyword evidence="4 5" id="KW-0694">RNA-binding</keyword>
<evidence type="ECO:0000313" key="9">
    <source>
        <dbReference type="EMBL" id="CUS08622.1"/>
    </source>
</evidence>
<gene>
    <name evidence="9" type="ORF">GSTUAT00007267001</name>
</gene>
<dbReference type="Gene3D" id="3.30.460.10">
    <property type="entry name" value="Beta Polymerase, domain 2"/>
    <property type="match status" value="1"/>
</dbReference>
<dbReference type="Proteomes" id="UP001412239">
    <property type="component" value="Unassembled WGS sequence"/>
</dbReference>
<name>A0A292PLR5_9PEZI</name>
<dbReference type="GO" id="GO:0005739">
    <property type="term" value="C:mitochondrion"/>
    <property type="evidence" value="ECO:0007669"/>
    <property type="project" value="UniProtKB-ARBA"/>
</dbReference>
<evidence type="ECO:0000313" key="10">
    <source>
        <dbReference type="Proteomes" id="UP001412239"/>
    </source>
</evidence>
<organism evidence="9 10">
    <name type="scientific">Tuber aestivum</name>
    <name type="common">summer truffle</name>
    <dbReference type="NCBI Taxonomy" id="59557"/>
    <lineage>
        <taxon>Eukaryota</taxon>
        <taxon>Fungi</taxon>
        <taxon>Dikarya</taxon>
        <taxon>Ascomycota</taxon>
        <taxon>Pezizomycotina</taxon>
        <taxon>Pezizomycetes</taxon>
        <taxon>Pezizales</taxon>
        <taxon>Tuberaceae</taxon>
        <taxon>Tuber</taxon>
    </lineage>
</organism>
<feature type="region of interest" description="Disordered" evidence="6">
    <location>
        <begin position="54"/>
        <end position="91"/>
    </location>
</feature>
<dbReference type="CDD" id="cd05398">
    <property type="entry name" value="NT_ClassII-CCAase"/>
    <property type="match status" value="1"/>
</dbReference>
<evidence type="ECO:0000256" key="5">
    <source>
        <dbReference type="RuleBase" id="RU003953"/>
    </source>
</evidence>
<feature type="compositionally biased region" description="Polar residues" evidence="6">
    <location>
        <begin position="70"/>
        <end position="79"/>
    </location>
</feature>
<dbReference type="InterPro" id="IPR002646">
    <property type="entry name" value="PolA_pol_head_dom"/>
</dbReference>
<dbReference type="Gene3D" id="1.10.3090.10">
    <property type="entry name" value="cca-adding enzyme, domain 2"/>
    <property type="match status" value="1"/>
</dbReference>
<dbReference type="InterPro" id="IPR032828">
    <property type="entry name" value="PolyA_RNA-bd"/>
</dbReference>
<evidence type="ECO:0000256" key="3">
    <source>
        <dbReference type="ARBA" id="ARBA00022741"/>
    </source>
</evidence>
<dbReference type="SUPFAM" id="SSF81891">
    <property type="entry name" value="Poly A polymerase C-terminal region-like"/>
    <property type="match status" value="1"/>
</dbReference>
<reference evidence="9" key="1">
    <citation type="submission" date="2015-10" db="EMBL/GenBank/DDBJ databases">
        <authorList>
            <person name="Regsiter A."/>
            <person name="william w."/>
        </authorList>
    </citation>
    <scope>NUCLEOTIDE SEQUENCE</scope>
    <source>
        <strain evidence="9">Montdore</strain>
    </source>
</reference>
<dbReference type="EMBL" id="LN891121">
    <property type="protein sequence ID" value="CUS08622.1"/>
    <property type="molecule type" value="Genomic_DNA"/>
</dbReference>
<evidence type="ECO:0000256" key="1">
    <source>
        <dbReference type="ARBA" id="ARBA00007265"/>
    </source>
</evidence>
<dbReference type="GO" id="GO:0052927">
    <property type="term" value="F:CC tRNA cytidylyltransferase activity"/>
    <property type="evidence" value="ECO:0007669"/>
    <property type="project" value="TreeGrafter"/>
</dbReference>
<evidence type="ECO:0000256" key="6">
    <source>
        <dbReference type="SAM" id="MobiDB-lite"/>
    </source>
</evidence>
<dbReference type="GO" id="GO:0052929">
    <property type="term" value="F:ATP:3'-cytidine-cytidine-tRNA adenylyltransferase activity"/>
    <property type="evidence" value="ECO:0007669"/>
    <property type="project" value="TreeGrafter"/>
</dbReference>
<accession>A0A292PLR5</accession>
<dbReference type="GO" id="GO:0000166">
    <property type="term" value="F:nucleotide binding"/>
    <property type="evidence" value="ECO:0007669"/>
    <property type="project" value="UniProtKB-KW"/>
</dbReference>
<protein>
    <recommendedName>
        <fullName evidence="11">Poly A polymerase head domain-containing protein</fullName>
    </recommendedName>
</protein>
<dbReference type="InterPro" id="IPR043519">
    <property type="entry name" value="NT_sf"/>
</dbReference>
<evidence type="ECO:0000256" key="2">
    <source>
        <dbReference type="ARBA" id="ARBA00022679"/>
    </source>
</evidence>
<dbReference type="Pfam" id="PF01743">
    <property type="entry name" value="PolyA_pol"/>
    <property type="match status" value="1"/>
</dbReference>
<feature type="compositionally biased region" description="Low complexity" evidence="6">
    <location>
        <begin position="54"/>
        <end position="69"/>
    </location>
</feature>
<proteinExistence type="inferred from homology"/>
<evidence type="ECO:0008006" key="11">
    <source>
        <dbReference type="Google" id="ProtNLM"/>
    </source>
</evidence>
<sequence length="604" mass="67395">MSQAKLTLPLLLRPRLLLSPGYFSLRALMAGTRIHSPSPQGRSDQKRRRLISNTTAATTTTTASSPTPTGASQKYSTMETPAALTTPPTLTLSSEEAAVRKLFIDAAQEIDRDRPGDDRLVLRFTGGWVRDKLLGARSVDIDVGINNMSGYDFATRLSEHISANMERYGFEPRSVNKVESNPEKSKHLETATTKVLGFDIDFVNLRSETYPGDSRIPHMEFGTPEKDALRRDCTINALFYNLHTELVEDFTGLGLQDLAARLIRTPLPPKETFTDDPLRVLRLIRFSSRLEFTIAPEAKAAMKLPEIKACNFPSPQTKISRERVGIEIDKMFKERDPHASLSLIHELGLYNEIFAPPNQDFPLLPVQDMKIAADAMRYLLFGYMSSYPRISKLLATSGERYLAWNIAAMSPWKSQPVFPADKKKNTPAAATAIKEGLRCSNNITGTIARAFANHDLIQNIVVSLEHWSRGKAGLEMRDLGADWRNQVGACLMFELMDLRKRNAGGGGAEERGIMDKYETFLNVIAEKGLEEAFNFKSLLTGKDIAAEYALAPGPWVRFAIVESLQHQLDNPHKGKDELLQWVRENREAVMDGLECVGIGEGKKK</sequence>
<dbReference type="Pfam" id="PF12627">
    <property type="entry name" value="PolyA_pol_RNAbd"/>
    <property type="match status" value="1"/>
</dbReference>
<dbReference type="SUPFAM" id="SSF81301">
    <property type="entry name" value="Nucleotidyltransferase"/>
    <property type="match status" value="1"/>
</dbReference>
<evidence type="ECO:0000259" key="8">
    <source>
        <dbReference type="Pfam" id="PF12627"/>
    </source>
</evidence>
<feature type="domain" description="tRNA nucleotidyltransferase/poly(A) polymerase RNA and SrmB- binding" evidence="8">
    <location>
        <begin position="317"/>
        <end position="357"/>
    </location>
</feature>
<keyword evidence="2 5" id="KW-0808">Transferase</keyword>
<dbReference type="PANTHER" id="PTHR13734">
    <property type="entry name" value="TRNA-NUCLEOTIDYLTRANSFERASE"/>
    <property type="match status" value="1"/>
</dbReference>
<dbReference type="PANTHER" id="PTHR13734:SF5">
    <property type="entry name" value="CCA TRNA NUCLEOTIDYLTRANSFERASE, MITOCHONDRIAL"/>
    <property type="match status" value="1"/>
</dbReference>
<feature type="domain" description="Poly A polymerase head" evidence="7">
    <location>
        <begin position="122"/>
        <end position="264"/>
    </location>
</feature>
<evidence type="ECO:0000256" key="4">
    <source>
        <dbReference type="ARBA" id="ARBA00022884"/>
    </source>
</evidence>